<dbReference type="STRING" id="349521.HCH_06037"/>
<dbReference type="HOGENOM" id="CLU_1141316_0_0_6"/>
<dbReference type="PANTHER" id="PTHR32251:SF17">
    <property type="entry name" value="STEROID 5-ALPHA REDUCTASE C-TERMINAL DOMAIN-CONTAINING PROTEIN"/>
    <property type="match status" value="1"/>
</dbReference>
<name>Q2S9I7_HAHCH</name>
<dbReference type="Gene3D" id="1.20.120.1630">
    <property type="match status" value="1"/>
</dbReference>
<dbReference type="GO" id="GO:0016020">
    <property type="term" value="C:membrane"/>
    <property type="evidence" value="ECO:0007669"/>
    <property type="project" value="TreeGrafter"/>
</dbReference>
<feature type="transmembrane region" description="Helical" evidence="1">
    <location>
        <begin position="5"/>
        <end position="25"/>
    </location>
</feature>
<keyword evidence="1" id="KW-0472">Membrane</keyword>
<proteinExistence type="predicted"/>
<dbReference type="PANTHER" id="PTHR32251">
    <property type="entry name" value="3-OXO-5-ALPHA-STEROID 4-DEHYDROGENASE"/>
    <property type="match status" value="1"/>
</dbReference>
<dbReference type="eggNOG" id="COG3752">
    <property type="taxonomic scope" value="Bacteria"/>
</dbReference>
<evidence type="ECO:0000256" key="1">
    <source>
        <dbReference type="SAM" id="Phobius"/>
    </source>
</evidence>
<feature type="transmembrane region" description="Helical" evidence="1">
    <location>
        <begin position="126"/>
        <end position="145"/>
    </location>
</feature>
<keyword evidence="1" id="KW-1133">Transmembrane helix</keyword>
<dbReference type="EMBL" id="CP000155">
    <property type="protein sequence ID" value="ABC32687.1"/>
    <property type="molecule type" value="Genomic_DNA"/>
</dbReference>
<protein>
    <submittedName>
        <fullName evidence="3">Predicted membrane protein</fullName>
    </submittedName>
    <submittedName>
        <fullName evidence="2">Putative oxidoreductase</fullName>
    </submittedName>
</protein>
<dbReference type="RefSeq" id="WP_011399745.1">
    <property type="nucleotide sequence ID" value="NC_007645.1"/>
</dbReference>
<keyword evidence="1" id="KW-0812">Transmembrane</keyword>
<organism evidence="3 4">
    <name type="scientific">Hahella chejuensis (strain KCTC 2396)</name>
    <dbReference type="NCBI Taxonomy" id="349521"/>
    <lineage>
        <taxon>Bacteria</taxon>
        <taxon>Pseudomonadati</taxon>
        <taxon>Pseudomonadota</taxon>
        <taxon>Gammaproteobacteria</taxon>
        <taxon>Oceanospirillales</taxon>
        <taxon>Hahellaceae</taxon>
        <taxon>Hahella</taxon>
    </lineage>
</organism>
<reference evidence="3 4" key="1">
    <citation type="journal article" date="2005" name="Nucleic Acids Res.">
        <title>Genomic blueprint of Hahella chejuensis, a marine microbe producing an algicidal agent.</title>
        <authorList>
            <person name="Jeong H."/>
            <person name="Yim J.H."/>
            <person name="Lee C."/>
            <person name="Choi S.-H."/>
            <person name="Park Y.K."/>
            <person name="Yoon S.H."/>
            <person name="Hur C.-G."/>
            <person name="Kang H.-Y."/>
            <person name="Kim D."/>
            <person name="Lee H.H."/>
            <person name="Park K.H."/>
            <person name="Park S.-H."/>
            <person name="Park H.-S."/>
            <person name="Lee H.K."/>
            <person name="Oh T.K."/>
            <person name="Kim J.F."/>
        </authorList>
    </citation>
    <scope>NUCLEOTIDE SEQUENCE [LARGE SCALE GENOMIC DNA]</scope>
    <source>
        <strain evidence="3 4">KCTC 2396</strain>
    </source>
</reference>
<gene>
    <name evidence="2" type="primary">hapN</name>
    <name evidence="3" type="ordered locus">HCH_06037</name>
</gene>
<sequence length="243" mass="27700">MEQQWIIMIIVIEAMAVAGVIAALITKDTKAPFIFGFNTLLPVTLVYCWYGDADLARKALLLGMVIIYQLRMNVVLTLWYNNTAAAKLKEVMPLSAIYFLPIILANVFGWLYCLPFQWAADRVGPLNWIDYSAVAVYLVGTIFHFGSDYQKHLFKQQPNSRGQILDTGFWRYSRHPNYFGDFLIYVSFGLTAGNPWGVIAPLANIAQYMADAIPKSEKMAEERYGEAWRNYKKKAKCLIPFVI</sequence>
<feature type="transmembrane region" description="Helical" evidence="1">
    <location>
        <begin position="92"/>
        <end position="114"/>
    </location>
</feature>
<keyword evidence="4" id="KW-1185">Reference proteome</keyword>
<feature type="transmembrane region" description="Helical" evidence="1">
    <location>
        <begin position="59"/>
        <end position="80"/>
    </location>
</feature>
<dbReference type="Proteomes" id="UP000000238">
    <property type="component" value="Chromosome"/>
</dbReference>
<dbReference type="InterPro" id="IPR010721">
    <property type="entry name" value="UstE-like"/>
</dbReference>
<accession>Q2S9I7</accession>
<dbReference type="PROSITE" id="PS50244">
    <property type="entry name" value="S5A_REDUCTASE"/>
    <property type="match status" value="1"/>
</dbReference>
<dbReference type="Pfam" id="PF06966">
    <property type="entry name" value="DUF1295"/>
    <property type="match status" value="1"/>
</dbReference>
<evidence type="ECO:0000313" key="2">
    <source>
        <dbReference type="EMBL" id="ABB69086.1"/>
    </source>
</evidence>
<dbReference type="EMBL" id="DQ266254">
    <property type="protein sequence ID" value="ABB69086.1"/>
    <property type="molecule type" value="Genomic_DNA"/>
</dbReference>
<feature type="transmembrane region" description="Helical" evidence="1">
    <location>
        <begin position="31"/>
        <end position="50"/>
    </location>
</feature>
<dbReference type="KEGG" id="hch:HCH_06037"/>
<evidence type="ECO:0000313" key="3">
    <source>
        <dbReference type="EMBL" id="ABC32687.1"/>
    </source>
</evidence>
<dbReference type="AlphaFoldDB" id="Q2S9I7"/>
<feature type="transmembrane region" description="Helical" evidence="1">
    <location>
        <begin position="182"/>
        <end position="206"/>
    </location>
</feature>
<reference evidence="2" key="2">
    <citation type="submission" date="2005-10" db="EMBL/GenBank/DDBJ databases">
        <title>Hahella chejuensis KCTC 2396 prodigiosin biosynthesis gene cluster.</title>
        <authorList>
            <person name="Kim J.F."/>
            <person name="Jeong H."/>
            <person name="Park Y."/>
            <person name="Kim D."/>
        </authorList>
    </citation>
    <scope>NUCLEOTIDE SEQUENCE</scope>
    <source>
        <strain evidence="2">KCTC 2396</strain>
    </source>
</reference>
<evidence type="ECO:0000313" key="4">
    <source>
        <dbReference type="Proteomes" id="UP000000238"/>
    </source>
</evidence>